<accession>A0A496H790</accession>
<name>A0A496H790_HELPX</name>
<reference evidence="1 2" key="1">
    <citation type="submission" date="2018-04" db="EMBL/GenBank/DDBJ databases">
        <title>Complete genome sequences of Helicobacter pylori.</title>
        <authorList>
            <person name="Palau M."/>
            <person name="Minana-Galbis D."/>
        </authorList>
    </citation>
    <scope>NUCLEOTIDE SEQUENCE [LARGE SCALE GENOMIC DNA]</scope>
    <source>
        <strain evidence="1 2">B712A</strain>
    </source>
</reference>
<evidence type="ECO:0000313" key="1">
    <source>
        <dbReference type="EMBL" id="RKV31816.1"/>
    </source>
</evidence>
<protein>
    <submittedName>
        <fullName evidence="1">Indole-3-glycerol phosphate synthase</fullName>
    </submittedName>
</protein>
<dbReference type="Proteomes" id="UP000267086">
    <property type="component" value="Unassembled WGS sequence"/>
</dbReference>
<dbReference type="GO" id="GO:0000162">
    <property type="term" value="P:L-tryptophan biosynthetic process"/>
    <property type="evidence" value="ECO:0007669"/>
    <property type="project" value="UniProtKB-UniPathway"/>
</dbReference>
<comment type="caution">
    <text evidence="1">The sequence shown here is derived from an EMBL/GenBank/DDBJ whole genome shotgun (WGS) entry which is preliminary data.</text>
</comment>
<gene>
    <name evidence="1" type="ORF">DD751_01760</name>
</gene>
<evidence type="ECO:0000313" key="2">
    <source>
        <dbReference type="Proteomes" id="UP000267086"/>
    </source>
</evidence>
<dbReference type="InterPro" id="IPR013785">
    <property type="entry name" value="Aldolase_TIM"/>
</dbReference>
<dbReference type="Gene3D" id="3.20.20.70">
    <property type="entry name" value="Aldolase class I"/>
    <property type="match status" value="1"/>
</dbReference>
<dbReference type="EMBL" id="QEGO01000002">
    <property type="protein sequence ID" value="RKV31816.1"/>
    <property type="molecule type" value="Genomic_DNA"/>
</dbReference>
<dbReference type="UniPathway" id="UPA00035">
    <property type="reaction ID" value="UER00043"/>
</dbReference>
<proteinExistence type="predicted"/>
<dbReference type="AlphaFoldDB" id="A0A496H790"/>
<dbReference type="InterPro" id="IPR011060">
    <property type="entry name" value="RibuloseP-bd_barrel"/>
</dbReference>
<organism evidence="1 2">
    <name type="scientific">Helicobacter pylori</name>
    <name type="common">Campylobacter pylori</name>
    <dbReference type="NCBI Taxonomy" id="210"/>
    <lineage>
        <taxon>Bacteria</taxon>
        <taxon>Pseudomonadati</taxon>
        <taxon>Campylobacterota</taxon>
        <taxon>Epsilonproteobacteria</taxon>
        <taxon>Campylobacterales</taxon>
        <taxon>Helicobacteraceae</taxon>
        <taxon>Helicobacter</taxon>
    </lineage>
</organism>
<dbReference type="SUPFAM" id="SSF51366">
    <property type="entry name" value="Ribulose-phoshate binding barrel"/>
    <property type="match status" value="1"/>
</dbReference>
<sequence>MQEIRILENLQKSLALKEGMLSYEMLGKSLSYNPYLPRVIPQTKDCVFVTPDEVLEKLLKENTHTDCVIVNFKGLYEIGAPSVFDLEVLGLLRRHASSLIVHEDFFISHYQLLESLVQGSDGVVLDEELLKEDLKGMVEFAWRLGLSVFVETHKPDYTHLKDLGVLGVLEKVPHSYNQKKNSLFRLNFKLI</sequence>